<dbReference type="RefSeq" id="WP_282903874.1">
    <property type="nucleotide sequence ID" value="NZ_CP124855.1"/>
</dbReference>
<evidence type="ECO:0000313" key="2">
    <source>
        <dbReference type="EMBL" id="WHF50449.1"/>
    </source>
</evidence>
<accession>A0ABY8R9T9</accession>
<gene>
    <name evidence="2" type="ORF">QGN23_08310</name>
</gene>
<feature type="region of interest" description="Disordered" evidence="1">
    <location>
        <begin position="1"/>
        <end position="20"/>
    </location>
</feature>
<proteinExistence type="predicted"/>
<evidence type="ECO:0000256" key="1">
    <source>
        <dbReference type="SAM" id="MobiDB-lite"/>
    </source>
</evidence>
<evidence type="ECO:0000313" key="3">
    <source>
        <dbReference type="Proteomes" id="UP001241656"/>
    </source>
</evidence>
<protein>
    <submittedName>
        <fullName evidence="2">Uncharacterized protein</fullName>
    </submittedName>
</protein>
<reference evidence="2 3" key="1">
    <citation type="submission" date="2023-05" db="EMBL/GenBank/DDBJ databases">
        <title>Genomic insight into Chryseobacterium sp. wdc7 isolated forest soil (Gotjawal).</title>
        <authorList>
            <person name="Park S.-J."/>
        </authorList>
    </citation>
    <scope>NUCLEOTIDE SEQUENCE [LARGE SCALE GENOMIC DNA]</scope>
    <source>
        <strain evidence="3">wdc7</strain>
    </source>
</reference>
<dbReference type="EMBL" id="CP124855">
    <property type="protein sequence ID" value="WHF50449.1"/>
    <property type="molecule type" value="Genomic_DNA"/>
</dbReference>
<name>A0ABY8R9T9_9FLAO</name>
<organism evidence="2 3">
    <name type="scientific">Chryseobacterium gotjawalense</name>
    <dbReference type="NCBI Taxonomy" id="3042315"/>
    <lineage>
        <taxon>Bacteria</taxon>
        <taxon>Pseudomonadati</taxon>
        <taxon>Bacteroidota</taxon>
        <taxon>Flavobacteriia</taxon>
        <taxon>Flavobacteriales</taxon>
        <taxon>Weeksellaceae</taxon>
        <taxon>Chryseobacterium group</taxon>
        <taxon>Chryseobacterium</taxon>
    </lineage>
</organism>
<keyword evidence="3" id="KW-1185">Reference proteome</keyword>
<sequence length="137" mass="15712">MITDINNAHRLESDPAEKTEQTIEDHFAEIENYVNGFASGPTFSDHCGLESQFFPPANFFSDEELKLICRAFEKMMMTYNLTIDYSENVPISLVYEMIIRTLESKTSITNHGMLHFDYCSGYAPDCPWKGFCPCLEI</sequence>
<dbReference type="Proteomes" id="UP001241656">
    <property type="component" value="Chromosome"/>
</dbReference>
<feature type="compositionally biased region" description="Basic and acidic residues" evidence="1">
    <location>
        <begin position="7"/>
        <end position="20"/>
    </location>
</feature>